<dbReference type="STRING" id="67365.GCA_001704635_03669"/>
<sequence length="448" mass="50231">MAASDTWQSFPLIDGLKSRRARRFGMGMNIPGGPLEYRSKHQPVPLTEEEQAILTFAACGITGPALNDWNWEKGKGGNVMAGVVGRTVSSSDALQSGAMVVMDDEATYLVRRPADLTTAELRQVQDMVAKNDFVGAYRATRIRIGTERRHPPVESPYNLTGNQWSLHTPGSTYFLPIEDLSYLYINVLLEFFNEEMACFCLDERRMYLPAGLGRFGKSKGGHLDDDPRKLKALPVEFAERILVETAAIEMGMMLQNLGLVSQALGLGGFPHYTGHDGGWFEALDFRMAEMPISRYFRVPALARMVLKLRGQDAGFAYPLGLERDGEVLLKPYCPPYYESMEAAVYAVVDRKFGKDGIYRGGIGRGGWREPEKVSEGISGISQKAIDAVVSYCEYLYKKSGRFPSYLPAYHTQMGFQSVHLDVDFYDEFYDPSVVPEVHRSHLRDWHGR</sequence>
<evidence type="ECO:0000313" key="2">
    <source>
        <dbReference type="Proteomes" id="UP000186168"/>
    </source>
</evidence>
<dbReference type="RefSeq" id="WP_065958752.1">
    <property type="nucleotide sequence ID" value="NZ_ASQP01000259.1"/>
</dbReference>
<evidence type="ECO:0000313" key="1">
    <source>
        <dbReference type="EMBL" id="OMI37918.1"/>
    </source>
</evidence>
<gene>
    <name evidence="1" type="ORF">SPAR_18678</name>
</gene>
<comment type="caution">
    <text evidence="1">The sequence shown here is derived from an EMBL/GenBank/DDBJ whole genome shotgun (WGS) entry which is preliminary data.</text>
</comment>
<reference evidence="1 2" key="1">
    <citation type="submission" date="2013-05" db="EMBL/GenBank/DDBJ databases">
        <title>Genome sequence of Streptomyces sparsogenes DSM 40356.</title>
        <authorList>
            <person name="Coyne S."/>
            <person name="Seebeck F.P."/>
        </authorList>
    </citation>
    <scope>NUCLEOTIDE SEQUENCE [LARGE SCALE GENOMIC DNA]</scope>
    <source>
        <strain evidence="1 2">DSM 40356</strain>
    </source>
</reference>
<protein>
    <submittedName>
        <fullName evidence="1">Uncharacterized protein</fullName>
    </submittedName>
</protein>
<proteinExistence type="predicted"/>
<dbReference type="GeneID" id="96741856"/>
<dbReference type="Proteomes" id="UP000186168">
    <property type="component" value="Unassembled WGS sequence"/>
</dbReference>
<keyword evidence="2" id="KW-1185">Reference proteome</keyword>
<organism evidence="1 2">
    <name type="scientific">Streptomyces sparsogenes DSM 40356</name>
    <dbReference type="NCBI Taxonomy" id="1331668"/>
    <lineage>
        <taxon>Bacteria</taxon>
        <taxon>Bacillati</taxon>
        <taxon>Actinomycetota</taxon>
        <taxon>Actinomycetes</taxon>
        <taxon>Kitasatosporales</taxon>
        <taxon>Streptomycetaceae</taxon>
        <taxon>Streptomyces</taxon>
    </lineage>
</organism>
<name>A0A1R1SI35_9ACTN</name>
<accession>A0A1R1SI35</accession>
<dbReference type="AlphaFoldDB" id="A0A1R1SI35"/>
<dbReference type="EMBL" id="ASQP01000259">
    <property type="protein sequence ID" value="OMI37918.1"/>
    <property type="molecule type" value="Genomic_DNA"/>
</dbReference>